<organism evidence="3 4">
    <name type="scientific">Epilithonimonas lactis</name>
    <dbReference type="NCBI Taxonomy" id="421072"/>
    <lineage>
        <taxon>Bacteria</taxon>
        <taxon>Pseudomonadati</taxon>
        <taxon>Bacteroidota</taxon>
        <taxon>Flavobacteriia</taxon>
        <taxon>Flavobacteriales</taxon>
        <taxon>Weeksellaceae</taxon>
        <taxon>Chryseobacterium group</taxon>
        <taxon>Epilithonimonas</taxon>
    </lineage>
</organism>
<keyword evidence="4" id="KW-1185">Reference proteome</keyword>
<dbReference type="RefSeq" id="WP_034979291.1">
    <property type="nucleotide sequence ID" value="NZ_FOFI01000007.1"/>
</dbReference>
<dbReference type="eggNOG" id="COG1266">
    <property type="taxonomic scope" value="Bacteria"/>
</dbReference>
<evidence type="ECO:0000259" key="2">
    <source>
        <dbReference type="Pfam" id="PF02517"/>
    </source>
</evidence>
<dbReference type="GO" id="GO:0080120">
    <property type="term" value="P:CAAX-box protein maturation"/>
    <property type="evidence" value="ECO:0007669"/>
    <property type="project" value="UniProtKB-ARBA"/>
</dbReference>
<gene>
    <name evidence="3" type="ORF">IO89_18900</name>
</gene>
<dbReference type="InterPro" id="IPR003675">
    <property type="entry name" value="Rce1/LyrA-like_dom"/>
</dbReference>
<feature type="transmembrane region" description="Helical" evidence="1">
    <location>
        <begin position="85"/>
        <end position="102"/>
    </location>
</feature>
<dbReference type="GO" id="GO:0004175">
    <property type="term" value="F:endopeptidase activity"/>
    <property type="evidence" value="ECO:0007669"/>
    <property type="project" value="UniProtKB-ARBA"/>
</dbReference>
<dbReference type="STRING" id="421072.SAMN04488097_3855"/>
<evidence type="ECO:0000313" key="4">
    <source>
        <dbReference type="Proteomes" id="UP000028623"/>
    </source>
</evidence>
<dbReference type="PANTHER" id="PTHR36435:SF1">
    <property type="entry name" value="CAAX AMINO TERMINAL PROTEASE FAMILY PROTEIN"/>
    <property type="match status" value="1"/>
</dbReference>
<dbReference type="AlphaFoldDB" id="A0A085B6V2"/>
<keyword evidence="1" id="KW-1133">Transmembrane helix</keyword>
<dbReference type="EMBL" id="JPLY01000008">
    <property type="protein sequence ID" value="KFC18197.1"/>
    <property type="molecule type" value="Genomic_DNA"/>
</dbReference>
<dbReference type="OrthoDB" id="158986at2"/>
<comment type="caution">
    <text evidence="3">The sequence shown here is derived from an EMBL/GenBank/DDBJ whole genome shotgun (WGS) entry which is preliminary data.</text>
</comment>
<dbReference type="PANTHER" id="PTHR36435">
    <property type="entry name" value="SLR1288 PROTEIN"/>
    <property type="match status" value="1"/>
</dbReference>
<name>A0A085B6V2_9FLAO</name>
<feature type="transmembrane region" description="Helical" evidence="1">
    <location>
        <begin position="50"/>
        <end position="69"/>
    </location>
</feature>
<feature type="transmembrane region" description="Helical" evidence="1">
    <location>
        <begin position="135"/>
        <end position="153"/>
    </location>
</feature>
<keyword evidence="1" id="KW-0472">Membrane</keyword>
<dbReference type="Pfam" id="PF02517">
    <property type="entry name" value="Rce1-like"/>
    <property type="match status" value="1"/>
</dbReference>
<evidence type="ECO:0000313" key="3">
    <source>
        <dbReference type="EMBL" id="KFC18197.1"/>
    </source>
</evidence>
<evidence type="ECO:0000256" key="1">
    <source>
        <dbReference type="SAM" id="Phobius"/>
    </source>
</evidence>
<feature type="transmembrane region" description="Helical" evidence="1">
    <location>
        <begin position="209"/>
        <end position="230"/>
    </location>
</feature>
<feature type="transmembrane region" description="Helical" evidence="1">
    <location>
        <begin position="187"/>
        <end position="204"/>
    </location>
</feature>
<reference evidence="3 4" key="1">
    <citation type="submission" date="2014-07" db="EMBL/GenBank/DDBJ databases">
        <title>Epilithonimonas lactis LMG 22401 Genome.</title>
        <authorList>
            <person name="Pipes S.E."/>
            <person name="Stropko S.J."/>
        </authorList>
    </citation>
    <scope>NUCLEOTIDE SEQUENCE [LARGE SCALE GENOMIC DNA]</scope>
    <source>
        <strain evidence="3 4">LMG 24401</strain>
    </source>
</reference>
<keyword evidence="1" id="KW-0812">Transmembrane</keyword>
<dbReference type="InterPro" id="IPR052710">
    <property type="entry name" value="CAAX_protease"/>
</dbReference>
<feature type="transmembrane region" description="Helical" evidence="1">
    <location>
        <begin position="12"/>
        <end position="38"/>
    </location>
</feature>
<proteinExistence type="predicted"/>
<sequence length="271" mass="30515">MQEQNYKVDFFIGIILVVGLFIGQSFAYAIGLGLSALFDQDISESGGFNIFMYCATMLTPVLFFDLLVVRKEKKKLNFDFSTKPFRVYLLIFPMMFGMMLVADYTTQLIPTEGGILGPIYELYTKEFAKLLKDPVALVIMTVIFAPILEEILFRGIIMKGMINNKVAPVTAIIVSALIFGAVHFNPWQFAGAFLLGLVLGLVYYKTKSLLMPILLHAFNNLLSALMMMYSDSETFSGLFNVNKELLLVAGVVIFAIPFYFFAIHKNIIYKD</sequence>
<feature type="domain" description="CAAX prenyl protease 2/Lysostaphin resistance protein A-like" evidence="2">
    <location>
        <begin position="134"/>
        <end position="222"/>
    </location>
</feature>
<protein>
    <recommendedName>
        <fullName evidence="2">CAAX prenyl protease 2/Lysostaphin resistance protein A-like domain-containing protein</fullName>
    </recommendedName>
</protein>
<accession>A0A085B6V2</accession>
<feature type="transmembrane region" description="Helical" evidence="1">
    <location>
        <begin position="245"/>
        <end position="263"/>
    </location>
</feature>
<dbReference type="Proteomes" id="UP000028623">
    <property type="component" value="Unassembled WGS sequence"/>
</dbReference>
<feature type="transmembrane region" description="Helical" evidence="1">
    <location>
        <begin position="165"/>
        <end position="181"/>
    </location>
</feature>